<dbReference type="GO" id="GO:0005886">
    <property type="term" value="C:plasma membrane"/>
    <property type="evidence" value="ECO:0007669"/>
    <property type="project" value="TreeGrafter"/>
</dbReference>
<organism evidence="3">
    <name type="scientific">Amorphochlora amoebiformis</name>
    <dbReference type="NCBI Taxonomy" id="1561963"/>
    <lineage>
        <taxon>Eukaryota</taxon>
        <taxon>Sar</taxon>
        <taxon>Rhizaria</taxon>
        <taxon>Cercozoa</taxon>
        <taxon>Chlorarachniophyceae</taxon>
        <taxon>Amorphochlora</taxon>
    </lineage>
</organism>
<dbReference type="InterPro" id="IPR005552">
    <property type="entry name" value="Scramblase"/>
</dbReference>
<evidence type="ECO:0000256" key="1">
    <source>
        <dbReference type="ARBA" id="ARBA00005350"/>
    </source>
</evidence>
<proteinExistence type="inferred from homology"/>
<dbReference type="GO" id="GO:0017128">
    <property type="term" value="F:phospholipid scramblase activity"/>
    <property type="evidence" value="ECO:0007669"/>
    <property type="project" value="InterPro"/>
</dbReference>
<dbReference type="EMBL" id="HBEM01005804">
    <property type="protein sequence ID" value="CAD8436597.1"/>
    <property type="molecule type" value="Transcribed_RNA"/>
</dbReference>
<sequence>MPHEVGGEVYFVKQKVDYLEAIASTATGGGCLEQANTYSILDAKGETAYTAFERSSCCCRCCCAPYHKFQLDIVEGKSDGKDKPAVLTMYHPFKCPACCPICIDYCRGEIIVYDGAVNAYEEDEEGEVLSTIKQPTCGGYLRPTLQAFDGAYSDDKEPAYTIKGPFCCIGGLCGECCCPPTFNILQAKGEDEKVLAEIKKDKPEGVGGAMKEAFSDADNFTINMPPGATSNVKSAIIASSLLIDYLFFESDGNIYCDLFAQNGPELKCVCCNLYCCGAIVPCYCALKANKSDD</sequence>
<comment type="similarity">
    <text evidence="1 2">Belongs to the phospholipid scramblase family.</text>
</comment>
<accession>A0A7S0CXP6</accession>
<name>A0A7S0CXP6_9EUKA</name>
<dbReference type="PANTHER" id="PTHR23248">
    <property type="entry name" value="PHOSPHOLIPID SCRAMBLASE-RELATED"/>
    <property type="match status" value="1"/>
</dbReference>
<dbReference type="AlphaFoldDB" id="A0A7S0CXP6"/>
<reference evidence="3" key="1">
    <citation type="submission" date="2021-01" db="EMBL/GenBank/DDBJ databases">
        <authorList>
            <person name="Corre E."/>
            <person name="Pelletier E."/>
            <person name="Niang G."/>
            <person name="Scheremetjew M."/>
            <person name="Finn R."/>
            <person name="Kale V."/>
            <person name="Holt S."/>
            <person name="Cochrane G."/>
            <person name="Meng A."/>
            <person name="Brown T."/>
            <person name="Cohen L."/>
        </authorList>
    </citation>
    <scope>NUCLEOTIDE SEQUENCE</scope>
    <source>
        <strain evidence="3">CCMP2058</strain>
    </source>
</reference>
<dbReference type="Pfam" id="PF03803">
    <property type="entry name" value="Scramblase"/>
    <property type="match status" value="1"/>
</dbReference>
<evidence type="ECO:0000256" key="2">
    <source>
        <dbReference type="RuleBase" id="RU363116"/>
    </source>
</evidence>
<protein>
    <recommendedName>
        <fullName evidence="2">Phospholipid scramblase</fullName>
    </recommendedName>
</protein>
<gene>
    <name evidence="3" type="ORF">LAMO00422_LOCUS4072</name>
</gene>
<evidence type="ECO:0000313" key="3">
    <source>
        <dbReference type="EMBL" id="CAD8436597.1"/>
    </source>
</evidence>
<dbReference type="PANTHER" id="PTHR23248:SF9">
    <property type="entry name" value="PHOSPHOLIPID SCRAMBLASE"/>
    <property type="match status" value="1"/>
</dbReference>